<dbReference type="RefSeq" id="WP_192038540.1">
    <property type="nucleotide sequence ID" value="NZ_JACYWE010000003.1"/>
</dbReference>
<dbReference type="InterPro" id="IPR001054">
    <property type="entry name" value="A/G_cyclase"/>
</dbReference>
<evidence type="ECO:0000313" key="5">
    <source>
        <dbReference type="Proteomes" id="UP000642993"/>
    </source>
</evidence>
<dbReference type="GO" id="GO:0009190">
    <property type="term" value="P:cyclic nucleotide biosynthetic process"/>
    <property type="evidence" value="ECO:0007669"/>
    <property type="project" value="InterPro"/>
</dbReference>
<dbReference type="Proteomes" id="UP000642993">
    <property type="component" value="Unassembled WGS sequence"/>
</dbReference>
<dbReference type="PANTHER" id="PTHR43081:SF1">
    <property type="entry name" value="ADENYLATE CYCLASE, TERMINAL-DIFFERENTIATION SPECIFIC"/>
    <property type="match status" value="1"/>
</dbReference>
<keyword evidence="2" id="KW-0812">Transmembrane</keyword>
<name>A0A927PM48_9ACTN</name>
<dbReference type="CDD" id="cd07302">
    <property type="entry name" value="CHD"/>
    <property type="match status" value="1"/>
</dbReference>
<keyword evidence="2" id="KW-1133">Transmembrane helix</keyword>
<reference evidence="4" key="1">
    <citation type="submission" date="2020-09" db="EMBL/GenBank/DDBJ databases">
        <title>Hoyosella lacisalsi sp. nov., a halotolerant actinobacterium isolated from soil of Lake Gudzhirganskoe.</title>
        <authorList>
            <person name="Yang Q."/>
            <person name="Guo P.Y."/>
            <person name="Liu S.W."/>
            <person name="Li F.N."/>
            <person name="Sun C.H."/>
        </authorList>
    </citation>
    <scope>NUCLEOTIDE SEQUENCE</scope>
    <source>
        <strain evidence="4">G463</strain>
    </source>
</reference>
<dbReference type="SUPFAM" id="SSF55073">
    <property type="entry name" value="Nucleotide cyclase"/>
    <property type="match status" value="1"/>
</dbReference>
<dbReference type="Pfam" id="PF00211">
    <property type="entry name" value="Guanylate_cyc"/>
    <property type="match status" value="1"/>
</dbReference>
<dbReference type="Gene3D" id="3.30.70.1230">
    <property type="entry name" value="Nucleotide cyclase"/>
    <property type="match status" value="1"/>
</dbReference>
<organism evidence="4 5">
    <name type="scientific">Lolliginicoccus lacisalsi</name>
    <dbReference type="NCBI Taxonomy" id="2742202"/>
    <lineage>
        <taxon>Bacteria</taxon>
        <taxon>Bacillati</taxon>
        <taxon>Actinomycetota</taxon>
        <taxon>Actinomycetes</taxon>
        <taxon>Mycobacteriales</taxon>
        <taxon>Hoyosellaceae</taxon>
        <taxon>Lolliginicoccus</taxon>
    </lineage>
</organism>
<dbReference type="EMBL" id="JACYWE010000003">
    <property type="protein sequence ID" value="MBD8506062.1"/>
    <property type="molecule type" value="Genomic_DNA"/>
</dbReference>
<sequence length="265" mass="28925">MSSDTLVMIAAAEAVIILVLALLLVRSTRQVAKLRHELRTQVARRLFAGSRDAVKTVWHTANLVRTKGIGAAVRSSVEDLAGWAQVERPDLARMTVDGRVVILFSDIEGSTTLNEQLGDQAWVRLLAKHDRLIRQAVARHHGYVIKSQGDGFMVAFKSPDDAVLCAASIQEQLARVGWASRGGVRVRVRIGIHSGRSVRRGDDLFGRNVAMAARVASQAEGGETLISESVRKRLDPTVPIVVEGHREAELKGFEGTHVLHLVRSG</sequence>
<dbReference type="AlphaFoldDB" id="A0A927PM48"/>
<feature type="transmembrane region" description="Helical" evidence="2">
    <location>
        <begin position="6"/>
        <end position="25"/>
    </location>
</feature>
<dbReference type="GO" id="GO:0035556">
    <property type="term" value="P:intracellular signal transduction"/>
    <property type="evidence" value="ECO:0007669"/>
    <property type="project" value="InterPro"/>
</dbReference>
<protein>
    <submittedName>
        <fullName evidence="4">Adenylate/guanylate cyclase domain-containing protein</fullName>
    </submittedName>
</protein>
<dbReference type="GO" id="GO:0004016">
    <property type="term" value="F:adenylate cyclase activity"/>
    <property type="evidence" value="ECO:0007669"/>
    <property type="project" value="UniProtKB-ARBA"/>
</dbReference>
<accession>A0A927PM48</accession>
<gene>
    <name evidence="4" type="ORF">HT102_06145</name>
</gene>
<keyword evidence="2" id="KW-0472">Membrane</keyword>
<comment type="similarity">
    <text evidence="1">Belongs to the adenylyl cyclase class-3 family.</text>
</comment>
<dbReference type="PANTHER" id="PTHR43081">
    <property type="entry name" value="ADENYLATE CYCLASE, TERMINAL-DIFFERENTIATION SPECIFIC-RELATED"/>
    <property type="match status" value="1"/>
</dbReference>
<evidence type="ECO:0000259" key="3">
    <source>
        <dbReference type="PROSITE" id="PS50125"/>
    </source>
</evidence>
<evidence type="ECO:0000256" key="1">
    <source>
        <dbReference type="ARBA" id="ARBA00005381"/>
    </source>
</evidence>
<keyword evidence="5" id="KW-1185">Reference proteome</keyword>
<proteinExistence type="inferred from homology"/>
<evidence type="ECO:0000256" key="2">
    <source>
        <dbReference type="SAM" id="Phobius"/>
    </source>
</evidence>
<dbReference type="SMART" id="SM00044">
    <property type="entry name" value="CYCc"/>
    <property type="match status" value="1"/>
</dbReference>
<comment type="caution">
    <text evidence="4">The sequence shown here is derived from an EMBL/GenBank/DDBJ whole genome shotgun (WGS) entry which is preliminary data.</text>
</comment>
<dbReference type="InterPro" id="IPR050697">
    <property type="entry name" value="Adenylyl/Guanylyl_Cyclase_3/4"/>
</dbReference>
<evidence type="ECO:0000313" key="4">
    <source>
        <dbReference type="EMBL" id="MBD8506062.1"/>
    </source>
</evidence>
<dbReference type="InterPro" id="IPR029787">
    <property type="entry name" value="Nucleotide_cyclase"/>
</dbReference>
<dbReference type="PROSITE" id="PS50125">
    <property type="entry name" value="GUANYLATE_CYCLASE_2"/>
    <property type="match status" value="1"/>
</dbReference>
<feature type="domain" description="Guanylate cyclase" evidence="3">
    <location>
        <begin position="101"/>
        <end position="216"/>
    </location>
</feature>